<accession>A0A9X2AR30</accession>
<comment type="caution">
    <text evidence="1">The sequence shown here is derived from an EMBL/GenBank/DDBJ whole genome shotgun (WGS) entry which is preliminary data.</text>
</comment>
<sequence>MKAAEIIELSTSGNCFKEALLHSSGIRVDHVEYRTFDEGLCSASIFFCEKKTDSLTSFAFLALMNYALHFYEEWSINETLNSEIDLIVEKWLFPAIQKAEDIPHEDARGNIQGIVESIEKCINKKINSGAIYDPDRWGVFLNKNRSPSYPSSNLFPCDSNVIALANKWNEFEYLYETPNNFVLFYWSTGA</sequence>
<dbReference type="Proteomes" id="UP001139682">
    <property type="component" value="Unassembled WGS sequence"/>
</dbReference>
<protein>
    <submittedName>
        <fullName evidence="1">Uncharacterized protein</fullName>
    </submittedName>
</protein>
<evidence type="ECO:0000313" key="1">
    <source>
        <dbReference type="EMBL" id="MCJ0972993.1"/>
    </source>
</evidence>
<dbReference type="EMBL" id="JALGRD010000003">
    <property type="protein sequence ID" value="MCJ0972993.1"/>
    <property type="molecule type" value="Genomic_DNA"/>
</dbReference>
<name>A0A9X2AR30_9GAMM</name>
<keyword evidence="2" id="KW-1185">Reference proteome</keyword>
<reference evidence="1" key="1">
    <citation type="submission" date="2022-03" db="EMBL/GenBank/DDBJ databases">
        <title>Pseudomonas marianensis sp. nov., a marine bacterium isolated from deep-sea sediments of the Mariana Trench.</title>
        <authorList>
            <person name="Wei Y."/>
        </authorList>
    </citation>
    <scope>NUCLEOTIDE SEQUENCE</scope>
    <source>
        <strain evidence="1">PS1</strain>
    </source>
</reference>
<organism evidence="1 2">
    <name type="scientific">Stutzerimonas marianensis</name>
    <dbReference type="NCBI Taxonomy" id="2929513"/>
    <lineage>
        <taxon>Bacteria</taxon>
        <taxon>Pseudomonadati</taxon>
        <taxon>Pseudomonadota</taxon>
        <taxon>Gammaproteobacteria</taxon>
        <taxon>Pseudomonadales</taxon>
        <taxon>Pseudomonadaceae</taxon>
        <taxon>Stutzerimonas</taxon>
    </lineage>
</organism>
<dbReference type="RefSeq" id="WP_243605170.1">
    <property type="nucleotide sequence ID" value="NZ_JALGRD010000003.1"/>
</dbReference>
<gene>
    <name evidence="1" type="ORF">MST27_06385</name>
</gene>
<dbReference type="AlphaFoldDB" id="A0A9X2AR30"/>
<proteinExistence type="predicted"/>
<evidence type="ECO:0000313" key="2">
    <source>
        <dbReference type="Proteomes" id="UP001139682"/>
    </source>
</evidence>